<evidence type="ECO:0000313" key="8">
    <source>
        <dbReference type="Proteomes" id="UP000054886"/>
    </source>
</evidence>
<dbReference type="GO" id="GO:0005525">
    <property type="term" value="F:GTP binding"/>
    <property type="evidence" value="ECO:0007669"/>
    <property type="project" value="UniProtKB-KW"/>
</dbReference>
<comment type="subcellular location">
    <subcellularLocation>
        <location evidence="1">Bud neck</location>
    </subcellularLocation>
</comment>
<dbReference type="EMBL" id="LLZZ01000172">
    <property type="protein sequence ID" value="KTA96525.1"/>
    <property type="molecule type" value="Genomic_DNA"/>
</dbReference>
<organism evidence="7 8">
    <name type="scientific">Candida glabrata</name>
    <name type="common">Yeast</name>
    <name type="synonym">Torulopsis glabrata</name>
    <dbReference type="NCBI Taxonomy" id="5478"/>
    <lineage>
        <taxon>Eukaryota</taxon>
        <taxon>Fungi</taxon>
        <taxon>Dikarya</taxon>
        <taxon>Ascomycota</taxon>
        <taxon>Saccharomycotina</taxon>
        <taxon>Saccharomycetes</taxon>
        <taxon>Saccharomycetales</taxon>
        <taxon>Saccharomycetaceae</taxon>
        <taxon>Nakaseomyces</taxon>
    </lineage>
</organism>
<dbReference type="VEuPathDB" id="FungiDB:GWK60_K04323"/>
<dbReference type="Gene3D" id="3.40.50.300">
    <property type="entry name" value="P-loop containing nucleotide triphosphate hydrolases"/>
    <property type="match status" value="1"/>
</dbReference>
<evidence type="ECO:0000256" key="4">
    <source>
        <dbReference type="RuleBase" id="RU004560"/>
    </source>
</evidence>
<dbReference type="VEuPathDB" id="FungiDB:CAGL0K04455g"/>
<sequence>MIDDNSYELDSLDYLNDASFVLFGEGQIFKEDRRVKPAQDVQRRKMLFEELDIGLSMILGQIDKRYAREGMIFNLMVAGRSGVGKTTFINSLFETELIPPTQHQEHGSLPLEKYHFLLQNHDGSVNLKLQIVDTPGYANKINNNYCWVPLINYLDEQMTRYVFQEEQPYREEEKRDSRVHCCLYFIEACDTQLHPIDIISMRELSSRCNLIPVLSKSDYLTEAELTAVKQRVKDVIRLQNIKICRFFQSRDKTKEVYGNVPYCVKIQSMVYHWQKNVIRPLEFKTSFDKLQFNELRDLIFGETCTEFVESTETYYERCRQYLLEYRIKNARDDVENNTDLRGLQEYLLYHSVAKSRVDEEMTVFTNPTYLDKVSALKQKYTERLIAEDGVFDKWVERLARTQKNFNLEIKNLQSQINAIKETTKVRSTSNATLVQEM</sequence>
<feature type="coiled-coil region" evidence="5">
    <location>
        <begin position="395"/>
        <end position="422"/>
    </location>
</feature>
<feature type="domain" description="Septin-type G" evidence="6">
    <location>
        <begin position="69"/>
        <end position="325"/>
    </location>
</feature>
<dbReference type="PIRSF" id="PIRSF006698">
    <property type="entry name" value="Septin"/>
    <property type="match status" value="1"/>
</dbReference>
<evidence type="ECO:0000259" key="6">
    <source>
        <dbReference type="PROSITE" id="PS51719"/>
    </source>
</evidence>
<dbReference type="PANTHER" id="PTHR18884">
    <property type="entry name" value="SEPTIN"/>
    <property type="match status" value="1"/>
</dbReference>
<keyword evidence="5" id="KW-0175">Coiled coil</keyword>
<dbReference type="Proteomes" id="UP000054886">
    <property type="component" value="Unassembled WGS sequence"/>
</dbReference>
<dbReference type="InterPro" id="IPR027417">
    <property type="entry name" value="P-loop_NTPase"/>
</dbReference>
<dbReference type="VEuPathDB" id="FungiDB:GVI51_K04301"/>
<evidence type="ECO:0000313" key="7">
    <source>
        <dbReference type="EMBL" id="KTA96525.1"/>
    </source>
</evidence>
<keyword evidence="3 4" id="KW-0342">GTP-binding</keyword>
<evidence type="ECO:0000256" key="3">
    <source>
        <dbReference type="ARBA" id="ARBA00023134"/>
    </source>
</evidence>
<protein>
    <submittedName>
        <fullName evidence="7">Sporulation-regulated protein 3</fullName>
    </submittedName>
</protein>
<dbReference type="GO" id="GO:0005935">
    <property type="term" value="C:cellular bud neck"/>
    <property type="evidence" value="ECO:0007669"/>
    <property type="project" value="UniProtKB-SubCell"/>
</dbReference>
<keyword evidence="2 4" id="KW-0547">Nucleotide-binding</keyword>
<comment type="similarity">
    <text evidence="4">Belongs to the TRAFAC class TrmE-Era-EngA-EngB-Septin-like GTPase superfamily. Septin GTPase family.</text>
</comment>
<accession>A0A0W0CAP7</accession>
<dbReference type="PROSITE" id="PS51719">
    <property type="entry name" value="G_SEPTIN"/>
    <property type="match status" value="1"/>
</dbReference>
<reference evidence="7 8" key="1">
    <citation type="submission" date="2015-10" db="EMBL/GenBank/DDBJ databases">
        <title>Draft genomes sequences of Candida glabrata isolates 1A, 1B, 2A, 2B, 3A and 3B.</title>
        <authorList>
            <person name="Haavelsrud O.E."/>
            <person name="Gaustad P."/>
        </authorList>
    </citation>
    <scope>NUCLEOTIDE SEQUENCE [LARGE SCALE GENOMIC DNA]</scope>
    <source>
        <strain evidence="7">910700640</strain>
    </source>
</reference>
<evidence type="ECO:0000256" key="1">
    <source>
        <dbReference type="ARBA" id="ARBA00004266"/>
    </source>
</evidence>
<dbReference type="Pfam" id="PF00735">
    <property type="entry name" value="Septin"/>
    <property type="match status" value="1"/>
</dbReference>
<dbReference type="AlphaFoldDB" id="A0A0W0CAP7"/>
<dbReference type="VEuPathDB" id="FungiDB:B1J91_K04455g"/>
<name>A0A0W0CAP7_CANGB</name>
<dbReference type="InterPro" id="IPR016491">
    <property type="entry name" value="Septin"/>
</dbReference>
<evidence type="ECO:0000256" key="2">
    <source>
        <dbReference type="ARBA" id="ARBA00022741"/>
    </source>
</evidence>
<dbReference type="SUPFAM" id="SSF52540">
    <property type="entry name" value="P-loop containing nucleoside triphosphate hydrolases"/>
    <property type="match status" value="1"/>
</dbReference>
<dbReference type="GO" id="GO:0031105">
    <property type="term" value="C:septin complex"/>
    <property type="evidence" value="ECO:0007669"/>
    <property type="project" value="UniProtKB-ARBA"/>
</dbReference>
<gene>
    <name evidence="7" type="ORF">AO440_003444</name>
</gene>
<dbReference type="InterPro" id="IPR030379">
    <property type="entry name" value="G_SEPTIN_dom"/>
</dbReference>
<proteinExistence type="inferred from homology"/>
<comment type="caution">
    <text evidence="7">The sequence shown here is derived from an EMBL/GenBank/DDBJ whole genome shotgun (WGS) entry which is preliminary data.</text>
</comment>
<evidence type="ECO:0000256" key="5">
    <source>
        <dbReference type="SAM" id="Coils"/>
    </source>
</evidence>